<gene>
    <name evidence="4" type="ORF">MEDL_66174</name>
</gene>
<organism evidence="4 5">
    <name type="scientific">Mytilus edulis</name>
    <name type="common">Blue mussel</name>
    <dbReference type="NCBI Taxonomy" id="6550"/>
    <lineage>
        <taxon>Eukaryota</taxon>
        <taxon>Metazoa</taxon>
        <taxon>Spiralia</taxon>
        <taxon>Lophotrochozoa</taxon>
        <taxon>Mollusca</taxon>
        <taxon>Bivalvia</taxon>
        <taxon>Autobranchia</taxon>
        <taxon>Pteriomorphia</taxon>
        <taxon>Mytilida</taxon>
        <taxon>Mytiloidea</taxon>
        <taxon>Mytilidae</taxon>
        <taxon>Mytilinae</taxon>
        <taxon>Mytilus</taxon>
    </lineage>
</organism>
<dbReference type="GO" id="GO:0005524">
    <property type="term" value="F:ATP binding"/>
    <property type="evidence" value="ECO:0007669"/>
    <property type="project" value="InterPro"/>
</dbReference>
<feature type="coiled-coil region" evidence="1">
    <location>
        <begin position="372"/>
        <end position="406"/>
    </location>
</feature>
<accession>A0A8S3VEN5</accession>
<dbReference type="SUPFAM" id="SSF52540">
    <property type="entry name" value="P-loop containing nucleoside triphosphate hydrolases"/>
    <property type="match status" value="1"/>
</dbReference>
<dbReference type="Pfam" id="PF00350">
    <property type="entry name" value="Dynamin_N"/>
    <property type="match status" value="1"/>
</dbReference>
<dbReference type="Gene3D" id="3.40.50.300">
    <property type="entry name" value="P-loop containing nucleotide triphosphate hydrolases"/>
    <property type="match status" value="1"/>
</dbReference>
<dbReference type="PROSITE" id="PS50011">
    <property type="entry name" value="PROTEIN_KINASE_DOM"/>
    <property type="match status" value="1"/>
</dbReference>
<reference evidence="4" key="1">
    <citation type="submission" date="2021-03" db="EMBL/GenBank/DDBJ databases">
        <authorList>
            <person name="Bekaert M."/>
        </authorList>
    </citation>
    <scope>NUCLEOTIDE SEQUENCE</scope>
</reference>
<evidence type="ECO:0000256" key="2">
    <source>
        <dbReference type="SAM" id="MobiDB-lite"/>
    </source>
</evidence>
<dbReference type="PANTHER" id="PTHR26392:SF92">
    <property type="entry name" value="PROTEIN KINASE DOMAIN-CONTAINING PROTEIN"/>
    <property type="match status" value="1"/>
</dbReference>
<dbReference type="InterPro" id="IPR011009">
    <property type="entry name" value="Kinase-like_dom_sf"/>
</dbReference>
<evidence type="ECO:0000256" key="1">
    <source>
        <dbReference type="SAM" id="Coils"/>
    </source>
</evidence>
<dbReference type="SUPFAM" id="SSF56112">
    <property type="entry name" value="Protein kinase-like (PK-like)"/>
    <property type="match status" value="1"/>
</dbReference>
<evidence type="ECO:0000313" key="4">
    <source>
        <dbReference type="EMBL" id="CAG2254669.1"/>
    </source>
</evidence>
<dbReference type="GO" id="GO:0004672">
    <property type="term" value="F:protein kinase activity"/>
    <property type="evidence" value="ECO:0007669"/>
    <property type="project" value="InterPro"/>
</dbReference>
<comment type="caution">
    <text evidence="4">The sequence shown here is derived from an EMBL/GenBank/DDBJ whole genome shotgun (WGS) entry which is preliminary data.</text>
</comment>
<evidence type="ECO:0000313" key="5">
    <source>
        <dbReference type="Proteomes" id="UP000683360"/>
    </source>
</evidence>
<dbReference type="OrthoDB" id="8927528at2759"/>
<feature type="region of interest" description="Disordered" evidence="2">
    <location>
        <begin position="518"/>
        <end position="541"/>
    </location>
</feature>
<proteinExistence type="predicted"/>
<evidence type="ECO:0000259" key="3">
    <source>
        <dbReference type="PROSITE" id="PS50011"/>
    </source>
</evidence>
<dbReference type="AlphaFoldDB" id="A0A8S3VEN5"/>
<dbReference type="InterPro" id="IPR045063">
    <property type="entry name" value="Dynamin_N"/>
</dbReference>
<sequence>MKERLMMEFQKCQPGFINYKEKICREMRDYKRDDNNKRGKLHDLLTQTKTKFSIADANSSEGISIIEKALKTEGFVTNLGDEFCSRQETIQKGECCIVVAGETSAGKSLFLNLILGEDILTSKHGSCTSVITRLSYGKTKHARVIYHDKNRPDDVYDNIDHGEIHKLVYEENLDKRETTSDIKEVQIFLPAKLLESGMVLIDTPGIGENDGMDVVVEKFVDENQVTGFIYMIKSDNGGGVDEDRLVKLMKIILQKEKTKGEKGTFRFDPSCAMFICNHWDRVNEKDTVYQHIVDRLHKIWPKFDEEKVKTISSYNAKTEMERDQDYITPDFQDVLNILRNIYSQALNERVKVTYKWMKTLLLRSVHHMKTMVKQLNCSDDRMENNMKEANENLEKLKNESVNVITSLRAMINNKSCQICGLFREYLKLPVVRMAITQWIEQELPSEFILDQDGEPTAVKKEWIEFKTEIDSLIIERIAIELDKWEEENGTIDWLETLVINEIQQKVLGLTNEVTKVETDLHSSTGSRDSIASIPKPASRRDSRRETVCATYFGKMQLEDTQYYLSVLARSKVFQPMKKVMRIFPGANKWKVYASNKCAYAKGRSEKLLKTFTEPCRNEEDSLKIVIDCFMEGAKEILDKSILEIPNLIKSNQDIFSHVLTCKRDVAKNLRVYEEMMKELEVLKRLLADYGAGYIFIEDFKPNELQIIDPNDATGRSTTPFKISEFLMNMSSSQTITIQQCPRGLWTAHQRGLLKLENSEEKVTIKIYLPSCNIDKCYSEIAKLRLLEHSNVAEFLGIQNSESYFPAMVYNKPLRTLRHQYEKHSGHLNISNLLQEVTMGLQYLHRHGMVHMELNMNTVMLDSTGNIRLTGGCLPRKADLPGNQEQHISGDFVYLAPEVLRGDLYTASADAYAFGLLMFDMMSKTPAFDSQRRMSLDLFIKRINPKEMISLTTEQSDLSDDAIDIILRCLDISEESRPTLLNLQEQVEVLKTDQHAKVPKQSEVTYRRLKNGRD</sequence>
<dbReference type="Gene3D" id="1.10.510.10">
    <property type="entry name" value="Transferase(Phosphotransferase) domain 1"/>
    <property type="match status" value="1"/>
</dbReference>
<protein>
    <recommendedName>
        <fullName evidence="3">Protein kinase domain-containing protein</fullName>
    </recommendedName>
</protein>
<dbReference type="PANTHER" id="PTHR26392">
    <property type="entry name" value="MITOGEN-ACTIVATED PROTEIN KINASE KINASE KINASE 7-RELATED"/>
    <property type="match status" value="1"/>
</dbReference>
<dbReference type="InterPro" id="IPR000719">
    <property type="entry name" value="Prot_kinase_dom"/>
</dbReference>
<dbReference type="InterPro" id="IPR027417">
    <property type="entry name" value="P-loop_NTPase"/>
</dbReference>
<dbReference type="Pfam" id="PF00069">
    <property type="entry name" value="Pkinase"/>
    <property type="match status" value="1"/>
</dbReference>
<feature type="domain" description="Protein kinase" evidence="3">
    <location>
        <begin position="720"/>
        <end position="997"/>
    </location>
</feature>
<keyword evidence="5" id="KW-1185">Reference proteome</keyword>
<name>A0A8S3VEN5_MYTED</name>
<dbReference type="EMBL" id="CAJPWZ010003251">
    <property type="protein sequence ID" value="CAG2254669.1"/>
    <property type="molecule type" value="Genomic_DNA"/>
</dbReference>
<dbReference type="Proteomes" id="UP000683360">
    <property type="component" value="Unassembled WGS sequence"/>
</dbReference>
<keyword evidence="1" id="KW-0175">Coiled coil</keyword>